<comment type="similarity">
    <text evidence="2 21">Belongs to the mitochondrial carrier (TC 2.A.29) family.</text>
</comment>
<dbReference type="GO" id="GO:0005743">
    <property type="term" value="C:mitochondrial inner membrane"/>
    <property type="evidence" value="ECO:0007669"/>
    <property type="project" value="UniProtKB-SubCell"/>
</dbReference>
<comment type="subcellular location">
    <subcellularLocation>
        <location evidence="1">Mitochondrion inner membrane</location>
        <topology evidence="1">Multi-pass membrane protein</topology>
    </subcellularLocation>
</comment>
<comment type="catalytic activity">
    <reaction evidence="19">
        <text>hexanedioate(in) + 2-oxoglutarate(out) = hexanedioate(out) + 2-oxoglutarate(in)</text>
        <dbReference type="Rhea" id="RHEA:71743"/>
        <dbReference type="ChEBI" id="CHEBI:16810"/>
        <dbReference type="ChEBI" id="CHEBI:17128"/>
    </reaction>
</comment>
<evidence type="ECO:0000313" key="22">
    <source>
        <dbReference type="EMBL" id="JAG41353.1"/>
    </source>
</evidence>
<comment type="function">
    <text evidence="13">Transports dicarboxylates across the inner membranes of mitochondria by a counter-exchange mechanism. Can transport 2-oxoadipate (2-oxohexanedioate), 2-oxoglutarate, adipate (hexanedioate), glutarate, and to a lesser extent, pimelate (heptanedioate), 2-oxopimelate (2-oxoheptanedioate), 2-aminoadipate (2-aminohexanedioate), oxaloacetate, and citrate. Plays a central role in catabolism of lysine, hydroxylysine, and tryptophan, by transporting common metabolite intermediates (such as 2-oxoadipate) into the mitochondria, where it is converted into acetyl-CoA and can enter the citric acid (TCA) cycle.</text>
</comment>
<keyword evidence="4 20" id="KW-0812">Transmembrane</keyword>
<evidence type="ECO:0000256" key="3">
    <source>
        <dbReference type="ARBA" id="ARBA00022448"/>
    </source>
</evidence>
<evidence type="ECO:0000256" key="9">
    <source>
        <dbReference type="ARBA" id="ARBA00023136"/>
    </source>
</evidence>
<dbReference type="AlphaFoldDB" id="A0A0A9ZDD6"/>
<evidence type="ECO:0000256" key="17">
    <source>
        <dbReference type="ARBA" id="ARBA00048581"/>
    </source>
</evidence>
<dbReference type="InterPro" id="IPR023395">
    <property type="entry name" value="MCP_dom_sf"/>
</dbReference>
<keyword evidence="9 20" id="KW-0472">Membrane</keyword>
<evidence type="ECO:0000256" key="15">
    <source>
        <dbReference type="ARBA" id="ARBA00048003"/>
    </source>
</evidence>
<feature type="non-terminal residue" evidence="22">
    <location>
        <position position="1"/>
    </location>
</feature>
<dbReference type="InterPro" id="IPR051752">
    <property type="entry name" value="Mito_2-oxodicarb_carrier"/>
</dbReference>
<comment type="catalytic activity">
    <reaction evidence="17">
        <text>2-oxoheptanedioate(in) + 2-oxoglutarate(out) = 2-oxoheptanedioate(out) + 2-oxoglutarate(in)</text>
        <dbReference type="Rhea" id="RHEA:71755"/>
        <dbReference type="ChEBI" id="CHEBI:16810"/>
        <dbReference type="ChEBI" id="CHEBI:72701"/>
    </reaction>
</comment>
<comment type="catalytic activity">
    <reaction evidence="10">
        <text>2-oxoadipate(in) + 2-oxoglutarate(out) = 2-oxoadipate(out) + 2-oxoglutarate(in)</text>
        <dbReference type="Rhea" id="RHEA:71739"/>
        <dbReference type="ChEBI" id="CHEBI:16810"/>
        <dbReference type="ChEBI" id="CHEBI:57499"/>
    </reaction>
</comment>
<name>A0A0A9ZDD6_LYGHE</name>
<organism evidence="22">
    <name type="scientific">Lygus hesperus</name>
    <name type="common">Western plant bug</name>
    <dbReference type="NCBI Taxonomy" id="30085"/>
    <lineage>
        <taxon>Eukaryota</taxon>
        <taxon>Metazoa</taxon>
        <taxon>Ecdysozoa</taxon>
        <taxon>Arthropoda</taxon>
        <taxon>Hexapoda</taxon>
        <taxon>Insecta</taxon>
        <taxon>Pterygota</taxon>
        <taxon>Neoptera</taxon>
        <taxon>Paraneoptera</taxon>
        <taxon>Hemiptera</taxon>
        <taxon>Heteroptera</taxon>
        <taxon>Panheteroptera</taxon>
        <taxon>Cimicomorpha</taxon>
        <taxon>Miridae</taxon>
        <taxon>Mirini</taxon>
        <taxon>Lygus</taxon>
    </lineage>
</organism>
<evidence type="ECO:0000256" key="1">
    <source>
        <dbReference type="ARBA" id="ARBA00004448"/>
    </source>
</evidence>
<evidence type="ECO:0000256" key="18">
    <source>
        <dbReference type="ARBA" id="ARBA00048920"/>
    </source>
</evidence>
<keyword evidence="8" id="KW-0496">Mitochondrion</keyword>
<evidence type="ECO:0000256" key="8">
    <source>
        <dbReference type="ARBA" id="ARBA00023128"/>
    </source>
</evidence>
<reference evidence="22" key="2">
    <citation type="submission" date="2014-07" db="EMBL/GenBank/DDBJ databases">
        <authorList>
            <person name="Hull J."/>
        </authorList>
    </citation>
    <scope>NUCLEOTIDE SEQUENCE</scope>
</reference>
<evidence type="ECO:0000256" key="12">
    <source>
        <dbReference type="ARBA" id="ARBA00041874"/>
    </source>
</evidence>
<dbReference type="Pfam" id="PF00153">
    <property type="entry name" value="Mito_carr"/>
    <property type="match status" value="2"/>
</dbReference>
<evidence type="ECO:0000256" key="20">
    <source>
        <dbReference type="PROSITE-ProRule" id="PRU00282"/>
    </source>
</evidence>
<gene>
    <name evidence="22" type="primary">mcfT_1</name>
    <name evidence="22" type="ORF">CM83_13127</name>
</gene>
<evidence type="ECO:0000256" key="16">
    <source>
        <dbReference type="ARBA" id="ARBA00048303"/>
    </source>
</evidence>
<evidence type="ECO:0000256" key="19">
    <source>
        <dbReference type="ARBA" id="ARBA00048998"/>
    </source>
</evidence>
<evidence type="ECO:0000256" key="4">
    <source>
        <dbReference type="ARBA" id="ARBA00022692"/>
    </source>
</evidence>
<dbReference type="EMBL" id="GBHO01002251">
    <property type="protein sequence ID" value="JAG41353.1"/>
    <property type="molecule type" value="Transcribed_RNA"/>
</dbReference>
<keyword evidence="7" id="KW-1133">Transmembrane helix</keyword>
<evidence type="ECO:0000256" key="14">
    <source>
        <dbReference type="ARBA" id="ARBA00047537"/>
    </source>
</evidence>
<keyword evidence="5" id="KW-0677">Repeat</keyword>
<dbReference type="SUPFAM" id="SSF103506">
    <property type="entry name" value="Mitochondrial carrier"/>
    <property type="match status" value="1"/>
</dbReference>
<evidence type="ECO:0000256" key="7">
    <source>
        <dbReference type="ARBA" id="ARBA00022989"/>
    </source>
</evidence>
<proteinExistence type="inferred from homology"/>
<dbReference type="InterPro" id="IPR018108">
    <property type="entry name" value="MCP_transmembrane"/>
</dbReference>
<dbReference type="PANTHER" id="PTHR46356">
    <property type="entry name" value="MITOCHONDRIAL 2-OXODICARBOXYLATE CARRIER"/>
    <property type="match status" value="1"/>
</dbReference>
<keyword evidence="6" id="KW-0999">Mitochondrion inner membrane</keyword>
<evidence type="ECO:0000256" key="5">
    <source>
        <dbReference type="ARBA" id="ARBA00022737"/>
    </source>
</evidence>
<evidence type="ECO:0000256" key="2">
    <source>
        <dbReference type="ARBA" id="ARBA00006375"/>
    </source>
</evidence>
<dbReference type="PROSITE" id="PS50920">
    <property type="entry name" value="SOLCAR"/>
    <property type="match status" value="1"/>
</dbReference>
<comment type="catalytic activity">
    <reaction evidence="16">
        <text>L-2-aminoadipate(in) + 2-oxoglutarate(out) = L-2-aminoadipate(out) + 2-oxoglutarate(in)</text>
        <dbReference type="Rhea" id="RHEA:71747"/>
        <dbReference type="ChEBI" id="CHEBI:16810"/>
        <dbReference type="ChEBI" id="CHEBI:58672"/>
    </reaction>
</comment>
<dbReference type="PANTHER" id="PTHR46356:SF1">
    <property type="entry name" value="MITOCHONDRIAL 2-OXODICARBOXYLATE CARRIER"/>
    <property type="match status" value="1"/>
</dbReference>
<keyword evidence="3 21" id="KW-0813">Transport</keyword>
<accession>A0A0A9ZDD6</accession>
<dbReference type="Gene3D" id="1.50.40.10">
    <property type="entry name" value="Mitochondrial carrier domain"/>
    <property type="match status" value="1"/>
</dbReference>
<evidence type="ECO:0000256" key="11">
    <source>
        <dbReference type="ARBA" id="ARBA00039747"/>
    </source>
</evidence>
<sequence>KVKKLRMSEDMKRLVPISVSCAITALAMYPVDVARALRMASASSGTQYTMKQFIQTHGVAGVMKQGVVPEVLRATWMRILKFFFFPITLRLMTGKTPAKAAAWEKGIAGVFATVPEAATITTLELAKIALQTDTQKQYSNSTNKLIQSVIRKHGIVGTMAGWQGVQFRQSLWTGVYFATLDSYKRLVSSVLQLPDGNVTGTKKFYVDFSSGFLAGVSGAIANTPGDVIRTSIQKEFLNNGTRASTFGYAFNPILLFTVGTFTIYSYISPLTQTLSLCVHI</sequence>
<protein>
    <recommendedName>
        <fullName evidence="11">Mitochondrial 2-oxodicarboxylate carrier</fullName>
    </recommendedName>
    <alternativeName>
        <fullName evidence="12">Solute carrier family 25 member 21</fullName>
    </alternativeName>
</protein>
<evidence type="ECO:0000256" key="21">
    <source>
        <dbReference type="RuleBase" id="RU000488"/>
    </source>
</evidence>
<evidence type="ECO:0000256" key="6">
    <source>
        <dbReference type="ARBA" id="ARBA00022792"/>
    </source>
</evidence>
<evidence type="ECO:0000256" key="13">
    <source>
        <dbReference type="ARBA" id="ARBA00046087"/>
    </source>
</evidence>
<comment type="catalytic activity">
    <reaction evidence="18">
        <text>glutarate(in) + 2-oxoglutarate(out) = glutarate(out) + 2-oxoglutarate(in)</text>
        <dbReference type="Rhea" id="RHEA:71751"/>
        <dbReference type="ChEBI" id="CHEBI:16810"/>
        <dbReference type="ChEBI" id="CHEBI:30921"/>
    </reaction>
</comment>
<feature type="repeat" description="Solcar" evidence="20">
    <location>
        <begin position="100"/>
        <end position="186"/>
    </location>
</feature>
<comment type="catalytic activity">
    <reaction evidence="14">
        <text>heptanedioate(in) + 2-oxoglutarate(out) = heptanedioate(out) + 2-oxoglutarate(in)</text>
        <dbReference type="Rhea" id="RHEA:71759"/>
        <dbReference type="ChEBI" id="CHEBI:16810"/>
        <dbReference type="ChEBI" id="CHEBI:36165"/>
    </reaction>
</comment>
<comment type="catalytic activity">
    <reaction evidence="15">
        <text>citrate(in) + 2-oxoglutarate(out) = citrate(out) + 2-oxoglutarate(in)</text>
        <dbReference type="Rhea" id="RHEA:71763"/>
        <dbReference type="ChEBI" id="CHEBI:16810"/>
        <dbReference type="ChEBI" id="CHEBI:16947"/>
    </reaction>
</comment>
<evidence type="ECO:0000256" key="10">
    <source>
        <dbReference type="ARBA" id="ARBA00036018"/>
    </source>
</evidence>
<reference evidence="22" key="1">
    <citation type="journal article" date="2014" name="PLoS ONE">
        <title>Transcriptome-Based Identification of ABC Transporters in the Western Tarnished Plant Bug Lygus hesperus.</title>
        <authorList>
            <person name="Hull J.J."/>
            <person name="Chaney K."/>
            <person name="Geib S.M."/>
            <person name="Fabrick J.A."/>
            <person name="Brent C.S."/>
            <person name="Walsh D."/>
            <person name="Lavine L.C."/>
        </authorList>
    </citation>
    <scope>NUCLEOTIDE SEQUENCE</scope>
</reference>